<evidence type="ECO:0000259" key="1">
    <source>
        <dbReference type="Pfam" id="PF10536"/>
    </source>
</evidence>
<comment type="caution">
    <text evidence="2">The sequence shown here is derived from an EMBL/GenBank/DDBJ whole genome shotgun (WGS) entry which is preliminary data.</text>
</comment>
<evidence type="ECO:0000313" key="3">
    <source>
        <dbReference type="Proteomes" id="UP001058974"/>
    </source>
</evidence>
<dbReference type="PANTHER" id="PTHR46033:SF80">
    <property type="entry name" value="PROTEIN MAIN-LIKE 2-LIKE"/>
    <property type="match status" value="1"/>
</dbReference>
<organism evidence="2 3">
    <name type="scientific">Pisum sativum</name>
    <name type="common">Garden pea</name>
    <name type="synonym">Lathyrus oleraceus</name>
    <dbReference type="NCBI Taxonomy" id="3888"/>
    <lineage>
        <taxon>Eukaryota</taxon>
        <taxon>Viridiplantae</taxon>
        <taxon>Streptophyta</taxon>
        <taxon>Embryophyta</taxon>
        <taxon>Tracheophyta</taxon>
        <taxon>Spermatophyta</taxon>
        <taxon>Magnoliopsida</taxon>
        <taxon>eudicotyledons</taxon>
        <taxon>Gunneridae</taxon>
        <taxon>Pentapetalae</taxon>
        <taxon>rosids</taxon>
        <taxon>fabids</taxon>
        <taxon>Fabales</taxon>
        <taxon>Fabaceae</taxon>
        <taxon>Papilionoideae</taxon>
        <taxon>50 kb inversion clade</taxon>
        <taxon>NPAAA clade</taxon>
        <taxon>Hologalegina</taxon>
        <taxon>IRL clade</taxon>
        <taxon>Fabeae</taxon>
        <taxon>Lathyrus</taxon>
    </lineage>
</organism>
<accession>A0A9D4WDU7</accession>
<dbReference type="EMBL" id="JAMSHJ010000006">
    <property type="protein sequence ID" value="KAI5400271.1"/>
    <property type="molecule type" value="Genomic_DNA"/>
</dbReference>
<keyword evidence="3" id="KW-1185">Reference proteome</keyword>
<dbReference type="AlphaFoldDB" id="A0A9D4WDU7"/>
<gene>
    <name evidence="2" type="ORF">KIW84_065256</name>
</gene>
<dbReference type="Proteomes" id="UP001058974">
    <property type="component" value="Chromosome 6"/>
</dbReference>
<proteinExistence type="predicted"/>
<dbReference type="Pfam" id="PF10536">
    <property type="entry name" value="PMD"/>
    <property type="match status" value="1"/>
</dbReference>
<feature type="domain" description="Aminotransferase-like plant mobile" evidence="1">
    <location>
        <begin position="5"/>
        <end position="55"/>
    </location>
</feature>
<evidence type="ECO:0000313" key="2">
    <source>
        <dbReference type="EMBL" id="KAI5400271.1"/>
    </source>
</evidence>
<dbReference type="PANTHER" id="PTHR46033">
    <property type="entry name" value="PROTEIN MAIN-LIKE 2"/>
    <property type="match status" value="1"/>
</dbReference>
<reference evidence="2 3" key="1">
    <citation type="journal article" date="2022" name="Nat. Genet.">
        <title>Improved pea reference genome and pan-genome highlight genomic features and evolutionary characteristics.</title>
        <authorList>
            <person name="Yang T."/>
            <person name="Liu R."/>
            <person name="Luo Y."/>
            <person name="Hu S."/>
            <person name="Wang D."/>
            <person name="Wang C."/>
            <person name="Pandey M.K."/>
            <person name="Ge S."/>
            <person name="Xu Q."/>
            <person name="Li N."/>
            <person name="Li G."/>
            <person name="Huang Y."/>
            <person name="Saxena R.K."/>
            <person name="Ji Y."/>
            <person name="Li M."/>
            <person name="Yan X."/>
            <person name="He Y."/>
            <person name="Liu Y."/>
            <person name="Wang X."/>
            <person name="Xiang C."/>
            <person name="Varshney R.K."/>
            <person name="Ding H."/>
            <person name="Gao S."/>
            <person name="Zong X."/>
        </authorList>
    </citation>
    <scope>NUCLEOTIDE SEQUENCE [LARGE SCALE GENOMIC DNA]</scope>
    <source>
        <strain evidence="2 3">cv. Zhongwan 6</strain>
    </source>
</reference>
<sequence length="112" mass="13295">MMKDLCRTSYVSVNHEMLNAFMERWYTETSSFHLHSGEMSITLDDVSYLLHLSIREKLLDHGRTNKDKTLEMTVDYLGVDTKAVMRELEKIRGAHPRFEFLKNVYTYETVRE</sequence>
<dbReference type="Gramene" id="Psat06G0525600-T1">
    <property type="protein sequence ID" value="KAI5400271.1"/>
    <property type="gene ID" value="KIW84_065256"/>
</dbReference>
<protein>
    <recommendedName>
        <fullName evidence="1">Aminotransferase-like plant mobile domain-containing protein</fullName>
    </recommendedName>
</protein>
<dbReference type="InterPro" id="IPR019557">
    <property type="entry name" value="AminoTfrase-like_pln_mobile"/>
</dbReference>
<dbReference type="InterPro" id="IPR044824">
    <property type="entry name" value="MAIN-like"/>
</dbReference>
<name>A0A9D4WDU7_PEA</name>
<dbReference type="GO" id="GO:0010073">
    <property type="term" value="P:meristem maintenance"/>
    <property type="evidence" value="ECO:0007669"/>
    <property type="project" value="InterPro"/>
</dbReference>